<dbReference type="EMBL" id="CM056743">
    <property type="protein sequence ID" value="KAJ8673054.1"/>
    <property type="molecule type" value="Genomic_DNA"/>
</dbReference>
<name>A0ACC2NRX1_9HYME</name>
<gene>
    <name evidence="1" type="ORF">QAD02_004315</name>
</gene>
<accession>A0ACC2NRX1</accession>
<comment type="caution">
    <text evidence="1">The sequence shown here is derived from an EMBL/GenBank/DDBJ whole genome shotgun (WGS) entry which is preliminary data.</text>
</comment>
<dbReference type="Proteomes" id="UP001239111">
    <property type="component" value="Chromosome 3"/>
</dbReference>
<evidence type="ECO:0000313" key="2">
    <source>
        <dbReference type="Proteomes" id="UP001239111"/>
    </source>
</evidence>
<protein>
    <submittedName>
        <fullName evidence="1">Uncharacterized protein</fullName>
    </submittedName>
</protein>
<keyword evidence="2" id="KW-1185">Reference proteome</keyword>
<reference evidence="1" key="1">
    <citation type="submission" date="2023-04" db="EMBL/GenBank/DDBJ databases">
        <title>A chromosome-level genome assembly of the parasitoid wasp Eretmocerus hayati.</title>
        <authorList>
            <person name="Zhong Y."/>
            <person name="Liu S."/>
            <person name="Liu Y."/>
        </authorList>
    </citation>
    <scope>NUCLEOTIDE SEQUENCE</scope>
    <source>
        <strain evidence="1">ZJU_SS_LIU_2023</strain>
    </source>
</reference>
<proteinExistence type="predicted"/>
<organism evidence="1 2">
    <name type="scientific">Eretmocerus hayati</name>
    <dbReference type="NCBI Taxonomy" id="131215"/>
    <lineage>
        <taxon>Eukaryota</taxon>
        <taxon>Metazoa</taxon>
        <taxon>Ecdysozoa</taxon>
        <taxon>Arthropoda</taxon>
        <taxon>Hexapoda</taxon>
        <taxon>Insecta</taxon>
        <taxon>Pterygota</taxon>
        <taxon>Neoptera</taxon>
        <taxon>Endopterygota</taxon>
        <taxon>Hymenoptera</taxon>
        <taxon>Apocrita</taxon>
        <taxon>Proctotrupomorpha</taxon>
        <taxon>Chalcidoidea</taxon>
        <taxon>Aphelinidae</taxon>
        <taxon>Aphelininae</taxon>
        <taxon>Eretmocerus</taxon>
    </lineage>
</organism>
<sequence>MCARVASPRPTSSSPLTFARLSGSLIQYSFLILLVISVVNSGHSNSNGHSGSSITSITSVGHGSNNHVTNDLNSEFVKGKICIGTNGRMSVPSNKQHHYRNLRDRYSNCTYVDGNLEITWLQSDEFDLSFLQYIREVTGYVLISHVDVPKIILPRLQIIRGRTLFKLNIHEDEFALFVTMCQMFNLEMPALRDILNGSVGMYNNYNLCHIKTINWDEIITGPGRKYNFVYNFTSPERVCPECDQSCEQGCWGDGPENCQRFSKTNCSPQCWQGRCFGPNPRECCHLFCAGGCTGPKQSDCLACKNFYDDGVCTQECPPMQKYNPTTYSWEANPDGKYAYGATCVRKCPEHLLKDSGACVRSCPPKKTAQNGECVPCEGPCPKTCDGVNEVHSGNIDSFKDCTIIEGSIRILDQSFDGYQHIYTNFSFGPRYEPMHPDKLEVFSTLKEITGYLDIQADHKDFKNLTYFRNLEIIGGRTLTEYFASLYIVRTSLVALGLNSLKKINSGTVAILENKNLCYASTINWDKIRKNPEHESLLSNNKNETACVKENLICDEQCSKEGCWGPGPDQCLSCKNFELGNVCVNDCNTPGIYQADGKQCKPCHKECDGTCNGPSSEHCQICKNVRDGPYCVPECPVSKYNDNGQCRHCHENCVGGCEGPENNIGPNGCHSCEKAILNGGHVPEGCLQKREPCPAGYYYEWVSPLEQGPLKPLAGKAICKRCHAHCKRCTNFGTHEQVCQECVKFKKGEHCEEECPTDHFVEPETQICIPCNAECHGCYGPGANQCYKCRNMKLFVEGGDPNDNTTAFNCTDSCPSESPHKIFSSNNGVYCSDKLEGFGLPYDSELKPAILGGVGILVIVFLSFAAMVMYQWRLRVKAKENTVKMTMALTGLDDNEPLRPTGVKPNLAQFRVIKEEEMRKGGILGYGAFGNVYKGVWVPEGGNVKIPVAIKVLHQNPGANTSKEFLDEAYIMASVEHPNLLQLLAVCMTSQMMLVTQLMPLGCLLDFVRINKEKIGSKPMLNWCTQIARGMAYLEERRLVHRDLAARNVLVQTGNLVKITDFGLAKLLDINEEQYRAAGGKMPIKWLALECIQHRIFTHKSDVWAFGVTIWEVLTYGGRPYENVPARDVPELLEKGERLPQPQICSIDVYMIMIKCWMLDAESRPSFKELAEDFAKMSRDPGRYLAIKGDKYMRLPSYSLQQNGKEMIRNLASAMDGPEALVEADEYLQPKCRAPLPPNLLSTSTSGSSPPPTPVKGCWPNGGALGPLGTDSPTPQNQQNWDREFLRYAGSGASLPRSAHGVLAAACAAAAAASSAGSSHGGPSSSTAASMNGTLKRPSPHYAQPNGHCGGLAQVHGNDVAGNRYCSDPLKMVTMRDCDVTDDGFIPESTVPQQAVIGGVKLDLPIDEDDYLMPSPQLPTTKTQYMDLIADANPTDSMAKRLNGYRQYPDFLTLPGKTSLDNPEYIMSQDEPPLTPQPLGIPTTPTQLDKALANGAFGVPVNGQLRPRSSEEESDHEYYNDFDRLERELQPLKPLRKNETTV</sequence>
<evidence type="ECO:0000313" key="1">
    <source>
        <dbReference type="EMBL" id="KAJ8673054.1"/>
    </source>
</evidence>